<dbReference type="Proteomes" id="UP000789759">
    <property type="component" value="Unassembled WGS sequence"/>
</dbReference>
<evidence type="ECO:0000313" key="2">
    <source>
        <dbReference type="Proteomes" id="UP000789759"/>
    </source>
</evidence>
<dbReference type="AlphaFoldDB" id="A0A9N9KHP6"/>
<keyword evidence="2" id="KW-1185">Reference proteome</keyword>
<organism evidence="1 2">
    <name type="scientific">Cetraspora pellucida</name>
    <dbReference type="NCBI Taxonomy" id="1433469"/>
    <lineage>
        <taxon>Eukaryota</taxon>
        <taxon>Fungi</taxon>
        <taxon>Fungi incertae sedis</taxon>
        <taxon>Mucoromycota</taxon>
        <taxon>Glomeromycotina</taxon>
        <taxon>Glomeromycetes</taxon>
        <taxon>Diversisporales</taxon>
        <taxon>Gigasporaceae</taxon>
        <taxon>Cetraspora</taxon>
    </lineage>
</organism>
<name>A0A9N9KHP6_9GLOM</name>
<feature type="non-terminal residue" evidence="1">
    <location>
        <position position="1"/>
    </location>
</feature>
<accession>A0A9N9KHP6</accession>
<dbReference type="EMBL" id="CAJVQA010075320">
    <property type="protein sequence ID" value="CAG8835142.1"/>
    <property type="molecule type" value="Genomic_DNA"/>
</dbReference>
<proteinExistence type="predicted"/>
<gene>
    <name evidence="1" type="ORF">CPELLU_LOCUS21198</name>
</gene>
<sequence length="146" mass="16490">KVDTESEDEFSNISTSANTASQIKKQTTLANYVLRPLSNNDKSHFENLLPNRHAISDRILSKISVNITKEILQKACADKIGVIAAFDGWTNIKREHLFGVVLITSWGKPLIWNVSDISNQRSMTENAKLHIKNIMNDAEKNTRIKK</sequence>
<dbReference type="OrthoDB" id="2309286at2759"/>
<comment type="caution">
    <text evidence="1">The sequence shown here is derived from an EMBL/GenBank/DDBJ whole genome shotgun (WGS) entry which is preliminary data.</text>
</comment>
<protein>
    <submittedName>
        <fullName evidence="1">8597_t:CDS:1</fullName>
    </submittedName>
</protein>
<evidence type="ECO:0000313" key="1">
    <source>
        <dbReference type="EMBL" id="CAG8835142.1"/>
    </source>
</evidence>
<reference evidence="1" key="1">
    <citation type="submission" date="2021-06" db="EMBL/GenBank/DDBJ databases">
        <authorList>
            <person name="Kallberg Y."/>
            <person name="Tangrot J."/>
            <person name="Rosling A."/>
        </authorList>
    </citation>
    <scope>NUCLEOTIDE SEQUENCE</scope>
    <source>
        <strain evidence="1">FL966</strain>
    </source>
</reference>